<dbReference type="EMBL" id="VSRR010020694">
    <property type="protein sequence ID" value="MPC63350.1"/>
    <property type="molecule type" value="Genomic_DNA"/>
</dbReference>
<comment type="caution">
    <text evidence="2">The sequence shown here is derived from an EMBL/GenBank/DDBJ whole genome shotgun (WGS) entry which is preliminary data.</text>
</comment>
<gene>
    <name evidence="2" type="ORF">E2C01_057448</name>
</gene>
<protein>
    <submittedName>
        <fullName evidence="2">Uncharacterized protein</fullName>
    </submittedName>
</protein>
<dbReference type="AlphaFoldDB" id="A0A5B7GTI1"/>
<proteinExistence type="predicted"/>
<reference evidence="2 3" key="1">
    <citation type="submission" date="2019-05" db="EMBL/GenBank/DDBJ databases">
        <title>Another draft genome of Portunus trituberculatus and its Hox gene families provides insights of decapod evolution.</title>
        <authorList>
            <person name="Jeong J.-H."/>
            <person name="Song I."/>
            <person name="Kim S."/>
            <person name="Choi T."/>
            <person name="Kim D."/>
            <person name="Ryu S."/>
            <person name="Kim W."/>
        </authorList>
    </citation>
    <scope>NUCLEOTIDE SEQUENCE [LARGE SCALE GENOMIC DNA]</scope>
    <source>
        <tissue evidence="2">Muscle</tissue>
    </source>
</reference>
<name>A0A5B7GTI1_PORTR</name>
<organism evidence="2 3">
    <name type="scientific">Portunus trituberculatus</name>
    <name type="common">Swimming crab</name>
    <name type="synonym">Neptunus trituberculatus</name>
    <dbReference type="NCBI Taxonomy" id="210409"/>
    <lineage>
        <taxon>Eukaryota</taxon>
        <taxon>Metazoa</taxon>
        <taxon>Ecdysozoa</taxon>
        <taxon>Arthropoda</taxon>
        <taxon>Crustacea</taxon>
        <taxon>Multicrustacea</taxon>
        <taxon>Malacostraca</taxon>
        <taxon>Eumalacostraca</taxon>
        <taxon>Eucarida</taxon>
        <taxon>Decapoda</taxon>
        <taxon>Pleocyemata</taxon>
        <taxon>Brachyura</taxon>
        <taxon>Eubrachyura</taxon>
        <taxon>Portunoidea</taxon>
        <taxon>Portunidae</taxon>
        <taxon>Portuninae</taxon>
        <taxon>Portunus</taxon>
    </lineage>
</organism>
<keyword evidence="3" id="KW-1185">Reference proteome</keyword>
<sequence>MCTHTGTPQGTSRMQLTACPKDNPKTHKLQRSSDGSYKLEGPSLRRTLPPTPFSRTLTSRTHRRLGAETFCQPSP</sequence>
<feature type="region of interest" description="Disordered" evidence="1">
    <location>
        <begin position="1"/>
        <end position="75"/>
    </location>
</feature>
<evidence type="ECO:0000256" key="1">
    <source>
        <dbReference type="SAM" id="MobiDB-lite"/>
    </source>
</evidence>
<evidence type="ECO:0000313" key="2">
    <source>
        <dbReference type="EMBL" id="MPC63350.1"/>
    </source>
</evidence>
<accession>A0A5B7GTI1</accession>
<evidence type="ECO:0000313" key="3">
    <source>
        <dbReference type="Proteomes" id="UP000324222"/>
    </source>
</evidence>
<dbReference type="Proteomes" id="UP000324222">
    <property type="component" value="Unassembled WGS sequence"/>
</dbReference>
<feature type="compositionally biased region" description="Polar residues" evidence="1">
    <location>
        <begin position="1"/>
        <end position="15"/>
    </location>
</feature>